<evidence type="ECO:0000313" key="1">
    <source>
        <dbReference type="EMBL" id="KYF56378.1"/>
    </source>
</evidence>
<protein>
    <submittedName>
        <fullName evidence="1">Uncharacterized protein</fullName>
    </submittedName>
</protein>
<sequence length="143" mass="16499">MIMSHWNVSQETKYLVFRDTSTPNKDFRVAFFPGVYKDFGTPRFGHETGLIKQFADWAINEENGVLVFRDLFTRPGDFRYAFYPANGNTHNWGGGAVLYNESEILFSGKRWNIAVETGILVFRDTLSAGDNRYAFWPGQYTDM</sequence>
<comment type="caution">
    <text evidence="1">The sequence shown here is derived from an EMBL/GenBank/DDBJ whole genome shotgun (WGS) entry which is preliminary data.</text>
</comment>
<proteinExistence type="predicted"/>
<dbReference type="AlphaFoldDB" id="A0A150PLR1"/>
<reference evidence="1 2" key="1">
    <citation type="submission" date="2014-02" db="EMBL/GenBank/DDBJ databases">
        <title>The small core and large imbalanced accessory genome model reveals a collaborative survival strategy of Sorangium cellulosum strains in nature.</title>
        <authorList>
            <person name="Han K."/>
            <person name="Peng R."/>
            <person name="Blom J."/>
            <person name="Li Y.-Z."/>
        </authorList>
    </citation>
    <scope>NUCLEOTIDE SEQUENCE [LARGE SCALE GENOMIC DNA]</scope>
    <source>
        <strain evidence="1 2">So0157-25</strain>
    </source>
</reference>
<dbReference type="Proteomes" id="UP000075420">
    <property type="component" value="Unassembled WGS sequence"/>
</dbReference>
<accession>A0A150PLR1</accession>
<evidence type="ECO:0000313" key="2">
    <source>
        <dbReference type="Proteomes" id="UP000075420"/>
    </source>
</evidence>
<gene>
    <name evidence="1" type="ORF">BE08_41265</name>
</gene>
<name>A0A150PLR1_SORCE</name>
<organism evidence="1 2">
    <name type="scientific">Sorangium cellulosum</name>
    <name type="common">Polyangium cellulosum</name>
    <dbReference type="NCBI Taxonomy" id="56"/>
    <lineage>
        <taxon>Bacteria</taxon>
        <taxon>Pseudomonadati</taxon>
        <taxon>Myxococcota</taxon>
        <taxon>Polyangia</taxon>
        <taxon>Polyangiales</taxon>
        <taxon>Polyangiaceae</taxon>
        <taxon>Sorangium</taxon>
    </lineage>
</organism>
<dbReference type="EMBL" id="JELY01001260">
    <property type="protein sequence ID" value="KYF56378.1"/>
    <property type="molecule type" value="Genomic_DNA"/>
</dbReference>